<dbReference type="EMBL" id="RBVV01000015">
    <property type="protein sequence ID" value="RNJ59504.1"/>
    <property type="molecule type" value="Genomic_DNA"/>
</dbReference>
<name>A0A3M9YGI9_9PEZI</name>
<evidence type="ECO:0000256" key="1">
    <source>
        <dbReference type="SAM" id="MobiDB-lite"/>
    </source>
</evidence>
<dbReference type="Proteomes" id="UP000267145">
    <property type="component" value="Unassembled WGS sequence"/>
</dbReference>
<dbReference type="GeneID" id="39605801"/>
<sequence length="155" mass="17415">MMKMLTGLRPLTACADQSEIVERLARLAMEDARTVDVNDCESMVVDVQELLKATFHEKMTLQEPKENTSWRKAHDSGEFSRDLGRLRTLFASASRISINGGLHDTKSRELMESTHDKYSLSSQEYTQTSNLKSGAILDGPKAHPQVAPRHGNRWA</sequence>
<protein>
    <submittedName>
        <fullName evidence="2">Uncharacterized protein</fullName>
    </submittedName>
</protein>
<proteinExistence type="predicted"/>
<dbReference type="AlphaFoldDB" id="A0A3M9YGI9"/>
<dbReference type="STRING" id="1051616.A0A3M9YGI9"/>
<accession>A0A3M9YGI9</accession>
<feature type="region of interest" description="Disordered" evidence="1">
    <location>
        <begin position="133"/>
        <end position="155"/>
    </location>
</feature>
<comment type="caution">
    <text evidence="2">The sequence shown here is derived from an EMBL/GenBank/DDBJ whole genome shotgun (WGS) entry which is preliminary data.</text>
</comment>
<evidence type="ECO:0000313" key="3">
    <source>
        <dbReference type="Proteomes" id="UP000267145"/>
    </source>
</evidence>
<evidence type="ECO:0000313" key="2">
    <source>
        <dbReference type="EMBL" id="RNJ59504.1"/>
    </source>
</evidence>
<dbReference type="RefSeq" id="XP_028497662.1">
    <property type="nucleotide sequence ID" value="XM_028636328.1"/>
</dbReference>
<gene>
    <name evidence="2" type="ORF">D7B24_002112</name>
</gene>
<organism evidence="2 3">
    <name type="scientific">Verticillium nonalfalfae</name>
    <dbReference type="NCBI Taxonomy" id="1051616"/>
    <lineage>
        <taxon>Eukaryota</taxon>
        <taxon>Fungi</taxon>
        <taxon>Dikarya</taxon>
        <taxon>Ascomycota</taxon>
        <taxon>Pezizomycotina</taxon>
        <taxon>Sordariomycetes</taxon>
        <taxon>Hypocreomycetidae</taxon>
        <taxon>Glomerellales</taxon>
        <taxon>Plectosphaerellaceae</taxon>
        <taxon>Verticillium</taxon>
    </lineage>
</organism>
<keyword evidence="3" id="KW-1185">Reference proteome</keyword>
<reference evidence="2 3" key="1">
    <citation type="submission" date="2018-10" db="EMBL/GenBank/DDBJ databases">
        <title>Genome sequence of Verticillium nonalfalfae VnAa140.</title>
        <authorList>
            <person name="Stajich J.E."/>
            <person name="Kasson M.T."/>
        </authorList>
    </citation>
    <scope>NUCLEOTIDE SEQUENCE [LARGE SCALE GENOMIC DNA]</scope>
    <source>
        <strain evidence="2 3">VnAa140</strain>
    </source>
</reference>